<dbReference type="GO" id="GO:0015254">
    <property type="term" value="F:glycerol channel activity"/>
    <property type="evidence" value="ECO:0007669"/>
    <property type="project" value="TreeGrafter"/>
</dbReference>
<feature type="compositionally biased region" description="Low complexity" evidence="7">
    <location>
        <begin position="293"/>
        <end position="304"/>
    </location>
</feature>
<keyword evidence="4 8" id="KW-0812">Transmembrane</keyword>
<dbReference type="InterPro" id="IPR023271">
    <property type="entry name" value="Aquaporin-like"/>
</dbReference>
<dbReference type="SUPFAM" id="SSF81338">
    <property type="entry name" value="Aquaporin-like"/>
    <property type="match status" value="2"/>
</dbReference>
<dbReference type="AlphaFoldDB" id="A0AAD5DKI2"/>
<dbReference type="Pfam" id="PF00230">
    <property type="entry name" value="MIP"/>
    <property type="match status" value="2"/>
</dbReference>
<comment type="similarity">
    <text evidence="2">Belongs to the MIP/aquaporin (TC 1.A.8) family.</text>
</comment>
<evidence type="ECO:0000256" key="7">
    <source>
        <dbReference type="SAM" id="MobiDB-lite"/>
    </source>
</evidence>
<evidence type="ECO:0000256" key="4">
    <source>
        <dbReference type="ARBA" id="ARBA00022692"/>
    </source>
</evidence>
<organism evidence="9 10">
    <name type="scientific">Chlorella ohadii</name>
    <dbReference type="NCBI Taxonomy" id="2649997"/>
    <lineage>
        <taxon>Eukaryota</taxon>
        <taxon>Viridiplantae</taxon>
        <taxon>Chlorophyta</taxon>
        <taxon>core chlorophytes</taxon>
        <taxon>Trebouxiophyceae</taxon>
        <taxon>Chlorellales</taxon>
        <taxon>Chlorellaceae</taxon>
        <taxon>Chlorella clade</taxon>
        <taxon>Chlorella</taxon>
    </lineage>
</organism>
<evidence type="ECO:0000256" key="2">
    <source>
        <dbReference type="ARBA" id="ARBA00006175"/>
    </source>
</evidence>
<reference evidence="9" key="1">
    <citation type="submission" date="2020-11" db="EMBL/GenBank/DDBJ databases">
        <title>Chlorella ohadii genome sequencing and assembly.</title>
        <authorList>
            <person name="Murik O."/>
            <person name="Treves H."/>
            <person name="Kedem I."/>
            <person name="Shotland Y."/>
            <person name="Kaplan A."/>
        </authorList>
    </citation>
    <scope>NUCLEOTIDE SEQUENCE</scope>
    <source>
        <strain evidence="9">1</strain>
    </source>
</reference>
<dbReference type="InterPro" id="IPR050363">
    <property type="entry name" value="MIP/Aquaporin"/>
</dbReference>
<dbReference type="InterPro" id="IPR000425">
    <property type="entry name" value="MIP"/>
</dbReference>
<dbReference type="GO" id="GO:0015250">
    <property type="term" value="F:water channel activity"/>
    <property type="evidence" value="ECO:0007669"/>
    <property type="project" value="TreeGrafter"/>
</dbReference>
<feature type="transmembrane region" description="Helical" evidence="8">
    <location>
        <begin position="41"/>
        <end position="66"/>
    </location>
</feature>
<keyword evidence="3" id="KW-0813">Transport</keyword>
<comment type="caution">
    <text evidence="9">The sequence shown here is derived from an EMBL/GenBank/DDBJ whole genome shotgun (WGS) entry which is preliminary data.</text>
</comment>
<gene>
    <name evidence="9" type="ORF">COHA_008358</name>
</gene>
<dbReference type="EMBL" id="JADXDR010000142">
    <property type="protein sequence ID" value="KAI7837871.1"/>
    <property type="molecule type" value="Genomic_DNA"/>
</dbReference>
<feature type="region of interest" description="Disordered" evidence="7">
    <location>
        <begin position="289"/>
        <end position="328"/>
    </location>
</feature>
<evidence type="ECO:0000313" key="10">
    <source>
        <dbReference type="Proteomes" id="UP001205105"/>
    </source>
</evidence>
<keyword evidence="10" id="KW-1185">Reference proteome</keyword>
<feature type="transmembrane region" description="Helical" evidence="8">
    <location>
        <begin position="472"/>
        <end position="495"/>
    </location>
</feature>
<feature type="transmembrane region" description="Helical" evidence="8">
    <location>
        <begin position="417"/>
        <end position="438"/>
    </location>
</feature>
<evidence type="ECO:0008006" key="11">
    <source>
        <dbReference type="Google" id="ProtNLM"/>
    </source>
</evidence>
<comment type="subcellular location">
    <subcellularLocation>
        <location evidence="1">Membrane</location>
        <topology evidence="1">Multi-pass membrane protein</topology>
    </subcellularLocation>
</comment>
<evidence type="ECO:0000313" key="9">
    <source>
        <dbReference type="EMBL" id="KAI7837871.1"/>
    </source>
</evidence>
<dbReference type="Gene3D" id="1.20.1080.10">
    <property type="entry name" value="Glycerol uptake facilitator protein"/>
    <property type="match status" value="2"/>
</dbReference>
<dbReference type="GO" id="GO:0005886">
    <property type="term" value="C:plasma membrane"/>
    <property type="evidence" value="ECO:0007669"/>
    <property type="project" value="TreeGrafter"/>
</dbReference>
<name>A0AAD5DKI2_9CHLO</name>
<evidence type="ECO:0000256" key="1">
    <source>
        <dbReference type="ARBA" id="ARBA00004141"/>
    </source>
</evidence>
<evidence type="ECO:0000256" key="6">
    <source>
        <dbReference type="ARBA" id="ARBA00023136"/>
    </source>
</evidence>
<proteinExistence type="inferred from homology"/>
<feature type="transmembrane region" description="Helical" evidence="8">
    <location>
        <begin position="384"/>
        <end position="405"/>
    </location>
</feature>
<dbReference type="Proteomes" id="UP001205105">
    <property type="component" value="Unassembled WGS sequence"/>
</dbReference>
<feature type="transmembrane region" description="Helical" evidence="8">
    <location>
        <begin position="87"/>
        <end position="110"/>
    </location>
</feature>
<keyword evidence="5 8" id="KW-1133">Transmembrane helix</keyword>
<accession>A0AAD5DKI2</accession>
<evidence type="ECO:0000256" key="5">
    <source>
        <dbReference type="ARBA" id="ARBA00022989"/>
    </source>
</evidence>
<protein>
    <recommendedName>
        <fullName evidence="11">Aquaporin</fullName>
    </recommendedName>
</protein>
<keyword evidence="6 8" id="KW-0472">Membrane</keyword>
<evidence type="ECO:0000256" key="3">
    <source>
        <dbReference type="ARBA" id="ARBA00022448"/>
    </source>
</evidence>
<dbReference type="PANTHER" id="PTHR43829">
    <property type="entry name" value="AQUAPORIN OR AQUAGLYCEROPORIN RELATED"/>
    <property type="match status" value="1"/>
</dbReference>
<evidence type="ECO:0000256" key="8">
    <source>
        <dbReference type="SAM" id="Phobius"/>
    </source>
</evidence>
<sequence>MASYSLAAQCGSEIIATCFTIYLGESIIANELLPKTKGSRMGWLAVSLGFGMSFGVVIFMFGYISAHLNPATCLALWVIGKIPFTHFLALSGAEFAGAFLGACLVFLHYLPHFNTLPEPPASTTDELLLRSRDALSPEALNIASYDTRQRGRMADRGGAGLKTGLAQAIKDIKFYFAEVPAPPQEHKDLVEVALGASELKSGAEEAVGRLRRRSVQVCDVHRRLQDMSLEEFKEKLHLTAGGLHRAASINLAELDTVTGGAEARAAGGAAAAAAGEAADQIGQSASAGGELDAASAGGQLSAGAKPGGSSVGRGDSSQEAPGGWGGGDQKSRLANAAKSFRTAYQAHLDKFGSKQQQLYDAAIVADQNAKLSIFATRPAIYTPVFNFVCELMCTAALVFGALMMYERRQHISGDFRGLFQAVEGFFIGFFVFVCILGLGGPTGIAANPARDMGPRVAHALLPIAGKGRSEFFYSWVPFVAPFAGGAIAGGFYLAVQLMNQSAVP</sequence>
<dbReference type="PANTHER" id="PTHR43829:SF9">
    <property type="entry name" value="AQUAPORIN-9"/>
    <property type="match status" value="1"/>
</dbReference>